<evidence type="ECO:0000313" key="3">
    <source>
        <dbReference type="Proteomes" id="UP000663870"/>
    </source>
</evidence>
<keyword evidence="3" id="KW-1185">Reference proteome</keyword>
<dbReference type="Proteomes" id="UP000663870">
    <property type="component" value="Unassembled WGS sequence"/>
</dbReference>
<organism evidence="2 3">
    <name type="scientific">Rotaria sordida</name>
    <dbReference type="NCBI Taxonomy" id="392033"/>
    <lineage>
        <taxon>Eukaryota</taxon>
        <taxon>Metazoa</taxon>
        <taxon>Spiralia</taxon>
        <taxon>Gnathifera</taxon>
        <taxon>Rotifera</taxon>
        <taxon>Eurotatoria</taxon>
        <taxon>Bdelloidea</taxon>
        <taxon>Philodinida</taxon>
        <taxon>Philodinidae</taxon>
        <taxon>Rotaria</taxon>
    </lineage>
</organism>
<gene>
    <name evidence="2" type="ORF">JXQ802_LOCUS55539</name>
    <name evidence="1" type="ORF">PYM288_LOCUS39008</name>
</gene>
<proteinExistence type="predicted"/>
<evidence type="ECO:0000313" key="2">
    <source>
        <dbReference type="EMBL" id="CAF1657576.1"/>
    </source>
</evidence>
<dbReference type="EMBL" id="CAJNOL010011908">
    <property type="protein sequence ID" value="CAF1657576.1"/>
    <property type="molecule type" value="Genomic_DNA"/>
</dbReference>
<evidence type="ECO:0000313" key="1">
    <source>
        <dbReference type="EMBL" id="CAF1508183.1"/>
    </source>
</evidence>
<accession>A0A816EU22</accession>
<dbReference type="AlphaFoldDB" id="A0A816EU22"/>
<reference evidence="2" key="1">
    <citation type="submission" date="2021-02" db="EMBL/GenBank/DDBJ databases">
        <authorList>
            <person name="Nowell W R."/>
        </authorList>
    </citation>
    <scope>NUCLEOTIDE SEQUENCE</scope>
</reference>
<protein>
    <submittedName>
        <fullName evidence="2">Uncharacterized protein</fullName>
    </submittedName>
</protein>
<dbReference type="Proteomes" id="UP000663854">
    <property type="component" value="Unassembled WGS sequence"/>
</dbReference>
<comment type="caution">
    <text evidence="2">The sequence shown here is derived from an EMBL/GenBank/DDBJ whole genome shotgun (WGS) entry which is preliminary data.</text>
</comment>
<sequence>GLDLNEVAYDDEPSKIYLGLRSIICLLLGRLVANHDFFGPGYPSQPRNVLVYISDNNDETWDYGLSWNYNGSDDGVILFHNSCATGPTPIVITNQVMYRGI</sequence>
<dbReference type="EMBL" id="CAJNOH010010098">
    <property type="protein sequence ID" value="CAF1508183.1"/>
    <property type="molecule type" value="Genomic_DNA"/>
</dbReference>
<name>A0A816EU22_9BILA</name>
<feature type="non-terminal residue" evidence="2">
    <location>
        <position position="101"/>
    </location>
</feature>